<gene>
    <name evidence="3" type="ORF">FUA22_11675</name>
</gene>
<reference evidence="3 4" key="1">
    <citation type="submission" date="2019-08" db="EMBL/GenBank/DDBJ databases">
        <title>Seonamhaeicola sediminis sp. nov., isolated from marine sediment.</title>
        <authorList>
            <person name="Cao W.R."/>
        </authorList>
    </citation>
    <scope>NUCLEOTIDE SEQUENCE [LARGE SCALE GENOMIC DNA]</scope>
    <source>
        <strain evidence="3 4">1505</strain>
    </source>
</reference>
<dbReference type="Pfam" id="PF21027">
    <property type="entry name" value="Sde0182_C"/>
    <property type="match status" value="1"/>
</dbReference>
<dbReference type="OrthoDB" id="253051at2"/>
<evidence type="ECO:0000313" key="3">
    <source>
        <dbReference type="EMBL" id="TXG37214.1"/>
    </source>
</evidence>
<dbReference type="InterPro" id="IPR036452">
    <property type="entry name" value="Ribo_hydro-like"/>
</dbReference>
<dbReference type="RefSeq" id="WP_147768527.1">
    <property type="nucleotide sequence ID" value="NZ_VRKQ01000010.1"/>
</dbReference>
<evidence type="ECO:0000313" key="4">
    <source>
        <dbReference type="Proteomes" id="UP000321080"/>
    </source>
</evidence>
<proteinExistence type="predicted"/>
<comment type="caution">
    <text evidence="3">The sequence shown here is derived from an EMBL/GenBank/DDBJ whole genome shotgun (WGS) entry which is preliminary data.</text>
</comment>
<dbReference type="Pfam" id="PF07632">
    <property type="entry name" value="Sde182_NH-like"/>
    <property type="match status" value="1"/>
</dbReference>
<dbReference type="Proteomes" id="UP000321080">
    <property type="component" value="Unassembled WGS sequence"/>
</dbReference>
<dbReference type="Gene3D" id="3.90.245.10">
    <property type="entry name" value="Ribonucleoside hydrolase-like"/>
    <property type="match status" value="1"/>
</dbReference>
<dbReference type="AlphaFoldDB" id="A0A5C7GHZ1"/>
<dbReference type="Gene3D" id="2.60.40.10">
    <property type="entry name" value="Immunoglobulins"/>
    <property type="match status" value="1"/>
</dbReference>
<keyword evidence="4" id="KW-1185">Reference proteome</keyword>
<sequence length="514" mass="58810">MKIKLFHLLLSFLLFSITFKINSQNQERTRLIILADMGNEPDEVQQMVHMVVCSNEFYPEGFIAVTGKYLHPESHEAYRRVTHPELFHDIIAAYEKALDNLKKHDTGWHSPGYLRSIVCSGQPGYGIADVGEGKQSEGSELILKALEKDDDNPIWVVVNAGSNTLAQALLDYEKTHSKLDLKATIGKLRVFENGAQDNAGAWICNRYPTIHWIRSNYQTYAYGGPGSTDGDLTVNLGPHFWGDYEYSVSGQNEWLKENVMNNHGPLGKVYPERRYHGFRDGGLGFMEGGGTIPWMGLVNHGLFDINQPSWGGWGGRFTPEKAPDFWSRHKDIYQDEKANSPFYVYREVSDVWYNEKDEKTYHGNYVPVWRWREAMFNDLKCRMDWCIKPFEEANHQPIAAWNKDKSDSIVYLDVMPEEVLSLDASLSSDPDNDSLNFKWWIYNEAGTYSGKVIIEKPSEVITKLYVPSGAAGKQMHLILEVKDNNSIAPLFDYRRIVLNVSKLYNHSNVSRQKD</sequence>
<protein>
    <submittedName>
        <fullName evidence="3">DUF1593 domain-containing protein</fullName>
    </submittedName>
</protein>
<dbReference type="InterPro" id="IPR013783">
    <property type="entry name" value="Ig-like_fold"/>
</dbReference>
<evidence type="ECO:0000259" key="1">
    <source>
        <dbReference type="Pfam" id="PF07632"/>
    </source>
</evidence>
<accession>A0A5C7GHZ1</accession>
<dbReference type="EMBL" id="VRKQ01000010">
    <property type="protein sequence ID" value="TXG37214.1"/>
    <property type="molecule type" value="Genomic_DNA"/>
</dbReference>
<dbReference type="InterPro" id="IPR011483">
    <property type="entry name" value="Sde182_NH-like"/>
</dbReference>
<dbReference type="GO" id="GO:0016799">
    <property type="term" value="F:hydrolase activity, hydrolyzing N-glycosyl compounds"/>
    <property type="evidence" value="ECO:0007669"/>
    <property type="project" value="InterPro"/>
</dbReference>
<evidence type="ECO:0000259" key="2">
    <source>
        <dbReference type="Pfam" id="PF21027"/>
    </source>
</evidence>
<feature type="domain" description="Cellulose-binding Sde182 C-terminal" evidence="2">
    <location>
        <begin position="420"/>
        <end position="500"/>
    </location>
</feature>
<dbReference type="InterPro" id="IPR048527">
    <property type="entry name" value="Sde182_C"/>
</dbReference>
<feature type="domain" description="Cellulose-binding Sde182 nucleoside hydrolase-like" evidence="1">
    <location>
        <begin position="30"/>
        <end position="317"/>
    </location>
</feature>
<name>A0A5C7GHZ1_9FLAO</name>
<organism evidence="3 4">
    <name type="scientific">Seonamhaeicola maritimus</name>
    <dbReference type="NCBI Taxonomy" id="2591822"/>
    <lineage>
        <taxon>Bacteria</taxon>
        <taxon>Pseudomonadati</taxon>
        <taxon>Bacteroidota</taxon>
        <taxon>Flavobacteriia</taxon>
        <taxon>Flavobacteriales</taxon>
        <taxon>Flavobacteriaceae</taxon>
    </lineage>
</organism>